<gene>
    <name evidence="1" type="ORF">MML48_4g00000639</name>
</gene>
<evidence type="ECO:0000313" key="1">
    <source>
        <dbReference type="EMBL" id="KAI4463238.1"/>
    </source>
</evidence>
<organism evidence="1 2">
    <name type="scientific">Holotrichia oblita</name>
    <name type="common">Chafer beetle</name>
    <dbReference type="NCBI Taxonomy" id="644536"/>
    <lineage>
        <taxon>Eukaryota</taxon>
        <taxon>Metazoa</taxon>
        <taxon>Ecdysozoa</taxon>
        <taxon>Arthropoda</taxon>
        <taxon>Hexapoda</taxon>
        <taxon>Insecta</taxon>
        <taxon>Pterygota</taxon>
        <taxon>Neoptera</taxon>
        <taxon>Endopterygota</taxon>
        <taxon>Coleoptera</taxon>
        <taxon>Polyphaga</taxon>
        <taxon>Scarabaeiformia</taxon>
        <taxon>Scarabaeidae</taxon>
        <taxon>Melolonthinae</taxon>
        <taxon>Holotrichia</taxon>
    </lineage>
</organism>
<reference evidence="1" key="1">
    <citation type="submission" date="2022-04" db="EMBL/GenBank/DDBJ databases">
        <title>Chromosome-scale genome assembly of Holotrichia oblita Faldermann.</title>
        <authorList>
            <person name="Rongchong L."/>
        </authorList>
    </citation>
    <scope>NUCLEOTIDE SEQUENCE</scope>
    <source>
        <strain evidence="1">81SQS9</strain>
    </source>
</reference>
<dbReference type="EMBL" id="CM043018">
    <property type="protein sequence ID" value="KAI4463238.1"/>
    <property type="molecule type" value="Genomic_DNA"/>
</dbReference>
<proteinExistence type="predicted"/>
<keyword evidence="2" id="KW-1185">Reference proteome</keyword>
<protein>
    <submittedName>
        <fullName evidence="1">Uncharacterized protein</fullName>
    </submittedName>
</protein>
<evidence type="ECO:0000313" key="2">
    <source>
        <dbReference type="Proteomes" id="UP001056778"/>
    </source>
</evidence>
<name>A0ACB9T8R3_HOLOL</name>
<sequence>MFLDDDIDLNYVDILINNLVQPLEVAPIRNIPIYNQQYVETIVPHYTLSEFKNHFRVSRAEINEICNLLAPLLPHHYLTVSLEKKNLFFVWFLAKQESFLATSDRFGFSRGTGHYIFFKILDALTQLKQQFIKWPNQQEIQAIQDRIEHRYGFPGVVGLIDGCHITIKQSTHNAIDFYNRKDYHSVILQGVCDDKGLFRDIFVGMPGRMHDARVFRISPLYRQLIEDPRLLTPQQHILGDAAYPLLTNLLKPYRDNGHLTEQQTRFNQTLTAQRLAIERAFGLLKGRWRKLKYLDMSLPTKLPEVITCACMLHNFIIINHEDGFNNLEEYDVNEVIEGTYEDNDPENNNNGVLKRNYISTLL</sequence>
<comment type="caution">
    <text evidence="1">The sequence shown here is derived from an EMBL/GenBank/DDBJ whole genome shotgun (WGS) entry which is preliminary data.</text>
</comment>
<dbReference type="Proteomes" id="UP001056778">
    <property type="component" value="Chromosome 4"/>
</dbReference>
<accession>A0ACB9T8R3</accession>